<dbReference type="NCBIfam" id="TIGR00879">
    <property type="entry name" value="SP"/>
    <property type="match status" value="1"/>
</dbReference>
<keyword evidence="3 7" id="KW-0813">Transport</keyword>
<sequence length="528" mass="57846">MRTTVHCEEYLDTIENTRPSVFVWLVTLVVAGVDGFLFGYDTGVINGVLVTINNDLGFELGDSNKQLLTSIISAGALISACVAGYVADRWGRKAVLWYSTIVFTIGSLLQAVSWHFAQMVVGRFIVGIGVGAAAMVVPLYIAELAPTRFRGRLVVIDVLCITGGQLIAYGIDAAFANVKYGWRFMVGLGGVPSFCLFFILPILPETPRHLVRCGRIDEAKKVIRRTFPNGNEDMIQRKINILVAVNTLAAEFRKSLKSTLVEMYCKGENLRALIVACGIMATQQFSGFNTLMYYSSTIFKSIGWSSPIGVGTTIAATNFLFTCVSLKYIDIVGRRRMLIYTMWGMTVGLIGAAIGFHYIPKDSLGNIIVTFGAPSTGAIIVLVCMLFFVASYATGLGNVPWQNNELFPLSVRALGTTMMTACNWGPNLIVSSTFLSLMNAITPSGAFGLYAGICFVGWIAAILFFPEVSGMPLEDIQQVFKHGFGVRYAEKLRKERKVIDRKNAQNMQPPVTYISQIQDTGLRRSTLT</sequence>
<evidence type="ECO:0000313" key="13">
    <source>
        <dbReference type="EMBL" id="CAF4100034.1"/>
    </source>
</evidence>
<evidence type="ECO:0000313" key="10">
    <source>
        <dbReference type="EMBL" id="CAF1286288.1"/>
    </source>
</evidence>
<evidence type="ECO:0000256" key="5">
    <source>
        <dbReference type="ARBA" id="ARBA00022989"/>
    </source>
</evidence>
<feature type="transmembrane region" description="Helical" evidence="8">
    <location>
        <begin position="182"/>
        <end position="203"/>
    </location>
</feature>
<feature type="transmembrane region" description="Helical" evidence="8">
    <location>
        <begin position="446"/>
        <end position="465"/>
    </location>
</feature>
<comment type="subcellular location">
    <subcellularLocation>
        <location evidence="1">Membrane</location>
        <topology evidence="1">Multi-pass membrane protein</topology>
    </subcellularLocation>
</comment>
<accession>A0A815CKA1</accession>
<dbReference type="Gene3D" id="1.20.1250.20">
    <property type="entry name" value="MFS general substrate transporter like domains"/>
    <property type="match status" value="1"/>
</dbReference>
<gene>
    <name evidence="10" type="ORF">GPM918_LOCUS27803</name>
    <name evidence="11" type="ORF">OVA965_LOCUS28265</name>
    <name evidence="12" type="ORF">SRO942_LOCUS28201</name>
    <name evidence="13" type="ORF">TMI583_LOCUS29015</name>
</gene>
<evidence type="ECO:0000256" key="6">
    <source>
        <dbReference type="ARBA" id="ARBA00023136"/>
    </source>
</evidence>
<dbReference type="FunFam" id="1.20.1250.20:FF:000073">
    <property type="entry name" value="MFS myo-inositol transporter, putative"/>
    <property type="match status" value="1"/>
</dbReference>
<feature type="transmembrane region" description="Helical" evidence="8">
    <location>
        <begin position="67"/>
        <end position="87"/>
    </location>
</feature>
<dbReference type="InterPro" id="IPR036259">
    <property type="entry name" value="MFS_trans_sf"/>
</dbReference>
<dbReference type="InterPro" id="IPR005829">
    <property type="entry name" value="Sugar_transporter_CS"/>
</dbReference>
<dbReference type="EMBL" id="CAJOBA010040746">
    <property type="protein sequence ID" value="CAF4100034.1"/>
    <property type="molecule type" value="Genomic_DNA"/>
</dbReference>
<dbReference type="Proteomes" id="UP000681722">
    <property type="component" value="Unassembled WGS sequence"/>
</dbReference>
<dbReference type="AlphaFoldDB" id="A0A815CKA1"/>
<evidence type="ECO:0000256" key="7">
    <source>
        <dbReference type="RuleBase" id="RU003346"/>
    </source>
</evidence>
<dbReference type="PROSITE" id="PS00216">
    <property type="entry name" value="SUGAR_TRANSPORT_1"/>
    <property type="match status" value="2"/>
</dbReference>
<dbReference type="GO" id="GO:1904679">
    <property type="term" value="P:myo-inositol import across plasma membrane"/>
    <property type="evidence" value="ECO:0007669"/>
    <property type="project" value="TreeGrafter"/>
</dbReference>
<dbReference type="Proteomes" id="UP000677228">
    <property type="component" value="Unassembled WGS sequence"/>
</dbReference>
<dbReference type="GO" id="GO:0016020">
    <property type="term" value="C:membrane"/>
    <property type="evidence" value="ECO:0007669"/>
    <property type="project" value="UniProtKB-SubCell"/>
</dbReference>
<dbReference type="Pfam" id="PF00083">
    <property type="entry name" value="Sugar_tr"/>
    <property type="match status" value="1"/>
</dbReference>
<dbReference type="Proteomes" id="UP000682733">
    <property type="component" value="Unassembled WGS sequence"/>
</dbReference>
<dbReference type="InterPro" id="IPR003663">
    <property type="entry name" value="Sugar/inositol_transpt"/>
</dbReference>
<feature type="transmembrane region" description="Helical" evidence="8">
    <location>
        <begin position="94"/>
        <end position="114"/>
    </location>
</feature>
<dbReference type="GO" id="GO:0005366">
    <property type="term" value="F:myo-inositol:proton symporter activity"/>
    <property type="evidence" value="ECO:0007669"/>
    <property type="project" value="TreeGrafter"/>
</dbReference>
<evidence type="ECO:0000259" key="9">
    <source>
        <dbReference type="PROSITE" id="PS50850"/>
    </source>
</evidence>
<dbReference type="PROSITE" id="PS50850">
    <property type="entry name" value="MFS"/>
    <property type="match status" value="1"/>
</dbReference>
<feature type="transmembrane region" description="Helical" evidence="8">
    <location>
        <begin position="338"/>
        <end position="359"/>
    </location>
</feature>
<organism evidence="10 14">
    <name type="scientific">Didymodactylos carnosus</name>
    <dbReference type="NCBI Taxonomy" id="1234261"/>
    <lineage>
        <taxon>Eukaryota</taxon>
        <taxon>Metazoa</taxon>
        <taxon>Spiralia</taxon>
        <taxon>Gnathifera</taxon>
        <taxon>Rotifera</taxon>
        <taxon>Eurotatoria</taxon>
        <taxon>Bdelloidea</taxon>
        <taxon>Philodinida</taxon>
        <taxon>Philodinidae</taxon>
        <taxon>Didymodactylos</taxon>
    </lineage>
</organism>
<dbReference type="PRINTS" id="PR00171">
    <property type="entry name" value="SUGRTRNSPORT"/>
</dbReference>
<feature type="transmembrane region" description="Helical" evidence="8">
    <location>
        <begin position="21"/>
        <end position="40"/>
    </location>
</feature>
<dbReference type="InterPro" id="IPR020846">
    <property type="entry name" value="MFS_dom"/>
</dbReference>
<keyword evidence="6 8" id="KW-0472">Membrane</keyword>
<feature type="domain" description="Major facilitator superfamily (MFS) profile" evidence="9">
    <location>
        <begin position="27"/>
        <end position="469"/>
    </location>
</feature>
<dbReference type="EMBL" id="CAJOBC010030372">
    <property type="protein sequence ID" value="CAF4087296.1"/>
    <property type="molecule type" value="Genomic_DNA"/>
</dbReference>
<dbReference type="InterPro" id="IPR050814">
    <property type="entry name" value="Myo-inositol_Transporter"/>
</dbReference>
<evidence type="ECO:0000313" key="12">
    <source>
        <dbReference type="EMBL" id="CAF4087296.1"/>
    </source>
</evidence>
<protein>
    <recommendedName>
        <fullName evidence="9">Major facilitator superfamily (MFS) profile domain-containing protein</fullName>
    </recommendedName>
</protein>
<feature type="transmembrane region" description="Helical" evidence="8">
    <location>
        <begin position="406"/>
        <end position="426"/>
    </location>
</feature>
<dbReference type="SUPFAM" id="SSF103473">
    <property type="entry name" value="MFS general substrate transporter"/>
    <property type="match status" value="1"/>
</dbReference>
<evidence type="ECO:0000256" key="2">
    <source>
        <dbReference type="ARBA" id="ARBA00010992"/>
    </source>
</evidence>
<keyword evidence="5 8" id="KW-1133">Transmembrane helix</keyword>
<evidence type="ECO:0000313" key="14">
    <source>
        <dbReference type="Proteomes" id="UP000663829"/>
    </source>
</evidence>
<dbReference type="OrthoDB" id="6339427at2759"/>
<feature type="transmembrane region" description="Helical" evidence="8">
    <location>
        <begin position="272"/>
        <end position="294"/>
    </location>
</feature>
<feature type="transmembrane region" description="Helical" evidence="8">
    <location>
        <begin position="153"/>
        <end position="176"/>
    </location>
</feature>
<keyword evidence="14" id="KW-1185">Reference proteome</keyword>
<dbReference type="EMBL" id="CAJNOK010019173">
    <property type="protein sequence ID" value="CAF1294753.1"/>
    <property type="molecule type" value="Genomic_DNA"/>
</dbReference>
<name>A0A815CKA1_9BILA</name>
<feature type="transmembrane region" description="Helical" evidence="8">
    <location>
        <begin position="120"/>
        <end position="141"/>
    </location>
</feature>
<dbReference type="InterPro" id="IPR005828">
    <property type="entry name" value="MFS_sugar_transport-like"/>
</dbReference>
<comment type="caution">
    <text evidence="10">The sequence shown here is derived from an EMBL/GenBank/DDBJ whole genome shotgun (WGS) entry which is preliminary data.</text>
</comment>
<evidence type="ECO:0000256" key="3">
    <source>
        <dbReference type="ARBA" id="ARBA00022448"/>
    </source>
</evidence>
<dbReference type="PANTHER" id="PTHR48020:SF22">
    <property type="entry name" value="MAJOR FACILITATOR SUPERFAMILY (MFS) PROFILE DOMAIN-CONTAINING PROTEIN-RELATED"/>
    <property type="match status" value="1"/>
</dbReference>
<dbReference type="PROSITE" id="PS00217">
    <property type="entry name" value="SUGAR_TRANSPORT_2"/>
    <property type="match status" value="1"/>
</dbReference>
<comment type="similarity">
    <text evidence="2 7">Belongs to the major facilitator superfamily. Sugar transporter (TC 2.A.1.1) family.</text>
</comment>
<feature type="transmembrane region" description="Helical" evidence="8">
    <location>
        <begin position="371"/>
        <end position="394"/>
    </location>
</feature>
<evidence type="ECO:0000313" key="11">
    <source>
        <dbReference type="EMBL" id="CAF1294753.1"/>
    </source>
</evidence>
<evidence type="ECO:0000256" key="8">
    <source>
        <dbReference type="SAM" id="Phobius"/>
    </source>
</evidence>
<keyword evidence="4 8" id="KW-0812">Transmembrane</keyword>
<dbReference type="EMBL" id="CAJNOQ010011837">
    <property type="protein sequence ID" value="CAF1286288.1"/>
    <property type="molecule type" value="Genomic_DNA"/>
</dbReference>
<proteinExistence type="inferred from homology"/>
<dbReference type="Proteomes" id="UP000663829">
    <property type="component" value="Unassembled WGS sequence"/>
</dbReference>
<evidence type="ECO:0000256" key="1">
    <source>
        <dbReference type="ARBA" id="ARBA00004141"/>
    </source>
</evidence>
<evidence type="ECO:0000256" key="4">
    <source>
        <dbReference type="ARBA" id="ARBA00022692"/>
    </source>
</evidence>
<reference evidence="10" key="1">
    <citation type="submission" date="2021-02" db="EMBL/GenBank/DDBJ databases">
        <authorList>
            <person name="Nowell W R."/>
        </authorList>
    </citation>
    <scope>NUCLEOTIDE SEQUENCE</scope>
</reference>
<feature type="transmembrane region" description="Helical" evidence="8">
    <location>
        <begin position="306"/>
        <end position="326"/>
    </location>
</feature>
<dbReference type="PANTHER" id="PTHR48020">
    <property type="entry name" value="PROTON MYO-INOSITOL COTRANSPORTER"/>
    <property type="match status" value="1"/>
</dbReference>